<accession>A0AAV6V285</accession>
<comment type="subcellular location">
    <subcellularLocation>
        <location evidence="1">Cytoplasm</location>
    </subcellularLocation>
</comment>
<keyword evidence="6" id="KW-0863">Zinc-finger</keyword>
<dbReference type="Gene3D" id="2.30.29.30">
    <property type="entry name" value="Pleckstrin-homology domain (PH domain)/Phosphotyrosine-binding domain (PTB)"/>
    <property type="match status" value="1"/>
</dbReference>
<evidence type="ECO:0000256" key="9">
    <source>
        <dbReference type="SAM" id="Coils"/>
    </source>
</evidence>
<feature type="compositionally biased region" description="Basic and acidic residues" evidence="10">
    <location>
        <begin position="534"/>
        <end position="543"/>
    </location>
</feature>
<feature type="compositionally biased region" description="Basic and acidic residues" evidence="10">
    <location>
        <begin position="498"/>
        <end position="514"/>
    </location>
</feature>
<evidence type="ECO:0000313" key="13">
    <source>
        <dbReference type="EMBL" id="KAG8190157.1"/>
    </source>
</evidence>
<evidence type="ECO:0000256" key="7">
    <source>
        <dbReference type="ARBA" id="ARBA00022833"/>
    </source>
</evidence>
<comment type="caution">
    <text evidence="13">The sequence shown here is derived from an EMBL/GenBank/DDBJ whole genome shotgun (WGS) entry which is preliminary data.</text>
</comment>
<proteinExistence type="predicted"/>
<feature type="compositionally biased region" description="Polar residues" evidence="10">
    <location>
        <begin position="754"/>
        <end position="769"/>
    </location>
</feature>
<dbReference type="GO" id="GO:0008270">
    <property type="term" value="F:zinc ion binding"/>
    <property type="evidence" value="ECO:0007669"/>
    <property type="project" value="UniProtKB-KW"/>
</dbReference>
<keyword evidence="5" id="KW-0479">Metal-binding</keyword>
<feature type="compositionally biased region" description="Polar residues" evidence="10">
    <location>
        <begin position="408"/>
        <end position="418"/>
    </location>
</feature>
<dbReference type="GO" id="GO:0005737">
    <property type="term" value="C:cytoplasm"/>
    <property type="evidence" value="ECO:0007669"/>
    <property type="project" value="UniProtKB-SubCell"/>
</dbReference>
<feature type="coiled-coil region" evidence="9">
    <location>
        <begin position="1514"/>
        <end position="1569"/>
    </location>
</feature>
<gene>
    <name evidence="13" type="ORF">JTE90_008692</name>
</gene>
<dbReference type="InterPro" id="IPR002219">
    <property type="entry name" value="PKC_DAG/PE"/>
</dbReference>
<dbReference type="Pfam" id="PF00621">
    <property type="entry name" value="RhoGEF"/>
    <property type="match status" value="1"/>
</dbReference>
<dbReference type="InterPro" id="IPR051632">
    <property type="entry name" value="Rho_GEF"/>
</dbReference>
<dbReference type="Proteomes" id="UP000827092">
    <property type="component" value="Unassembled WGS sequence"/>
</dbReference>
<feature type="region of interest" description="Disordered" evidence="10">
    <location>
        <begin position="739"/>
        <end position="770"/>
    </location>
</feature>
<evidence type="ECO:0000256" key="1">
    <source>
        <dbReference type="ARBA" id="ARBA00004496"/>
    </source>
</evidence>
<dbReference type="InterPro" id="IPR035899">
    <property type="entry name" value="DBL_dom_sf"/>
</dbReference>
<dbReference type="PANTHER" id="PTHR13944">
    <property type="entry name" value="AGAP007712-PA"/>
    <property type="match status" value="1"/>
</dbReference>
<evidence type="ECO:0000256" key="6">
    <source>
        <dbReference type="ARBA" id="ARBA00022771"/>
    </source>
</evidence>
<dbReference type="InterPro" id="IPR000219">
    <property type="entry name" value="DH_dom"/>
</dbReference>
<organism evidence="13 14">
    <name type="scientific">Oedothorax gibbosus</name>
    <dbReference type="NCBI Taxonomy" id="931172"/>
    <lineage>
        <taxon>Eukaryota</taxon>
        <taxon>Metazoa</taxon>
        <taxon>Ecdysozoa</taxon>
        <taxon>Arthropoda</taxon>
        <taxon>Chelicerata</taxon>
        <taxon>Arachnida</taxon>
        <taxon>Araneae</taxon>
        <taxon>Araneomorphae</taxon>
        <taxon>Entelegynae</taxon>
        <taxon>Araneoidea</taxon>
        <taxon>Linyphiidae</taxon>
        <taxon>Erigoninae</taxon>
        <taxon>Oedothorax</taxon>
    </lineage>
</organism>
<dbReference type="GO" id="GO:0035023">
    <property type="term" value="P:regulation of Rho protein signal transduction"/>
    <property type="evidence" value="ECO:0007669"/>
    <property type="project" value="TreeGrafter"/>
</dbReference>
<reference evidence="13 14" key="1">
    <citation type="journal article" date="2022" name="Nat. Ecol. Evol.">
        <title>A masculinizing supergene underlies an exaggerated male reproductive morph in a spider.</title>
        <authorList>
            <person name="Hendrickx F."/>
            <person name="De Corte Z."/>
            <person name="Sonet G."/>
            <person name="Van Belleghem S.M."/>
            <person name="Kostlbacher S."/>
            <person name="Vangestel C."/>
        </authorList>
    </citation>
    <scope>NUCLEOTIDE SEQUENCE [LARGE SCALE GENOMIC DNA]</scope>
    <source>
        <strain evidence="13">W744_W776</strain>
    </source>
</reference>
<keyword evidence="8 9" id="KW-0175">Coiled coil</keyword>
<dbReference type="GO" id="GO:0005085">
    <property type="term" value="F:guanyl-nucleotide exchange factor activity"/>
    <property type="evidence" value="ECO:0007669"/>
    <property type="project" value="UniProtKB-KW"/>
</dbReference>
<dbReference type="InterPro" id="IPR011993">
    <property type="entry name" value="PH-like_dom_sf"/>
</dbReference>
<feature type="compositionally biased region" description="Polar residues" evidence="10">
    <location>
        <begin position="1752"/>
        <end position="1762"/>
    </location>
</feature>
<feature type="compositionally biased region" description="Low complexity" evidence="10">
    <location>
        <begin position="515"/>
        <end position="524"/>
    </location>
</feature>
<dbReference type="InterPro" id="IPR046349">
    <property type="entry name" value="C1-like_sf"/>
</dbReference>
<name>A0AAV6V285_9ARAC</name>
<keyword evidence="14" id="KW-1185">Reference proteome</keyword>
<evidence type="ECO:0000256" key="4">
    <source>
        <dbReference type="ARBA" id="ARBA00022658"/>
    </source>
</evidence>
<evidence type="ECO:0000313" key="14">
    <source>
        <dbReference type="Proteomes" id="UP000827092"/>
    </source>
</evidence>
<dbReference type="SMART" id="SM00109">
    <property type="entry name" value="C1"/>
    <property type="match status" value="1"/>
</dbReference>
<dbReference type="SUPFAM" id="SSF57889">
    <property type="entry name" value="Cysteine-rich domain"/>
    <property type="match status" value="1"/>
</dbReference>
<dbReference type="PROSITE" id="PS50010">
    <property type="entry name" value="DH_2"/>
    <property type="match status" value="1"/>
</dbReference>
<evidence type="ECO:0000256" key="5">
    <source>
        <dbReference type="ARBA" id="ARBA00022723"/>
    </source>
</evidence>
<feature type="domain" description="DH" evidence="11">
    <location>
        <begin position="860"/>
        <end position="1050"/>
    </location>
</feature>
<evidence type="ECO:0000256" key="10">
    <source>
        <dbReference type="SAM" id="MobiDB-lite"/>
    </source>
</evidence>
<dbReference type="CDD" id="cd20815">
    <property type="entry name" value="C1_p190RhoGEF-like"/>
    <property type="match status" value="1"/>
</dbReference>
<dbReference type="SMART" id="SM00233">
    <property type="entry name" value="PH"/>
    <property type="match status" value="1"/>
</dbReference>
<dbReference type="EMBL" id="JAFNEN010000192">
    <property type="protein sequence ID" value="KAG8190157.1"/>
    <property type="molecule type" value="Genomic_DNA"/>
</dbReference>
<feature type="compositionally biased region" description="Basic and acidic residues" evidence="10">
    <location>
        <begin position="1819"/>
        <end position="1837"/>
    </location>
</feature>
<protein>
    <recommendedName>
        <fullName evidence="15">A-kinase anchor protein 13</fullName>
    </recommendedName>
</protein>
<keyword evidence="7" id="KW-0862">Zinc</keyword>
<dbReference type="InterPro" id="IPR001849">
    <property type="entry name" value="PH_domain"/>
</dbReference>
<feature type="region of interest" description="Disordered" evidence="10">
    <location>
        <begin position="480"/>
        <end position="549"/>
    </location>
</feature>
<dbReference type="SUPFAM" id="SSF50729">
    <property type="entry name" value="PH domain-like"/>
    <property type="match status" value="1"/>
</dbReference>
<evidence type="ECO:0008006" key="15">
    <source>
        <dbReference type="Google" id="ProtNLM"/>
    </source>
</evidence>
<dbReference type="InterPro" id="IPR041020">
    <property type="entry name" value="PH_16"/>
</dbReference>
<feature type="region of interest" description="Disordered" evidence="10">
    <location>
        <begin position="1641"/>
        <end position="1661"/>
    </location>
</feature>
<dbReference type="CDD" id="cd00160">
    <property type="entry name" value="RhoGEF"/>
    <property type="match status" value="1"/>
</dbReference>
<evidence type="ECO:0000259" key="12">
    <source>
        <dbReference type="PROSITE" id="PS50081"/>
    </source>
</evidence>
<evidence type="ECO:0000259" key="11">
    <source>
        <dbReference type="PROSITE" id="PS50010"/>
    </source>
</evidence>
<evidence type="ECO:0000256" key="3">
    <source>
        <dbReference type="ARBA" id="ARBA00022553"/>
    </source>
</evidence>
<dbReference type="Pfam" id="PF17838">
    <property type="entry name" value="PH_16"/>
    <property type="match status" value="1"/>
</dbReference>
<feature type="compositionally biased region" description="Low complexity" evidence="10">
    <location>
        <begin position="1771"/>
        <end position="1783"/>
    </location>
</feature>
<dbReference type="PROSITE" id="PS50081">
    <property type="entry name" value="ZF_DAG_PE_2"/>
    <property type="match status" value="1"/>
</dbReference>
<dbReference type="PANTHER" id="PTHR13944:SF21">
    <property type="entry name" value="CYSTS, ISOFORM C"/>
    <property type="match status" value="1"/>
</dbReference>
<evidence type="ECO:0000256" key="8">
    <source>
        <dbReference type="ARBA" id="ARBA00023054"/>
    </source>
</evidence>
<evidence type="ECO:0000256" key="2">
    <source>
        <dbReference type="ARBA" id="ARBA00022490"/>
    </source>
</evidence>
<dbReference type="Gene3D" id="1.20.900.10">
    <property type="entry name" value="Dbl homology (DH) domain"/>
    <property type="match status" value="1"/>
</dbReference>
<feature type="domain" description="Phorbol-ester/DAG-type" evidence="12">
    <location>
        <begin position="676"/>
        <end position="723"/>
    </location>
</feature>
<feature type="region of interest" description="Disordered" evidence="10">
    <location>
        <begin position="408"/>
        <end position="447"/>
    </location>
</feature>
<feature type="compositionally biased region" description="Low complexity" evidence="10">
    <location>
        <begin position="1643"/>
        <end position="1652"/>
    </location>
</feature>
<feature type="compositionally biased region" description="Basic residues" evidence="10">
    <location>
        <begin position="419"/>
        <end position="430"/>
    </location>
</feature>
<keyword evidence="4" id="KW-0344">Guanine-nucleotide releasing factor</keyword>
<dbReference type="SMART" id="SM00325">
    <property type="entry name" value="RhoGEF"/>
    <property type="match status" value="1"/>
</dbReference>
<keyword evidence="3" id="KW-0597">Phosphoprotein</keyword>
<sequence length="1837" mass="206302">MEYLHRDEGHTRAERVELSVFCDLGGLLASNDFHYEDDSAHQMANFLLGSGLGGGGSLKDLAHCGQGFQLQPHEQASLDERLTAAFRAFKLPECWNMMGTDLRGSQPAERLLHFSARLGLTQLSTHFLSLPGSQVALSCHNHDKLLPEELAFRNGFDELGQLLQYYRKQETDFQPFKAAVDLQEKTQSLVITTDIKLSYREIEHDIQELEKRRLSLSDFESDDCESEKMKELTATKNGDLYQNLTSRLKDVRVFNNSYRSASLPRQAYRNQAPRFQARVLEDNLRRIRDIHEGIQRLRELNTKQIVVHSTKSGPSRLSNSCPALYMTSGEDCAACLDGSMRNVQYRRTSLSSPSCPPFIEPFSVKIHVNDLTPAASQEFLNLCSALTAEGKSGNLYEPWKSPYDGNCKRSTIGGTTSKRLAKRSGKKIPARRQSWSSLGAGESQEEEVKQVVQRRWSLSSLDSDTEDNFCKSSSTASFRSRNSRMYHASRNSNLSQVPREKMRNFSDGHCEESLLSKSSKQSSSVPSMGCSSTDAKENVEPKKTHSVGSLSSSAKNFLVSFRSHPLQKSLSTPTITVEDAINEKAKEENSNRQSICTMHALPLHDISPQMHQSLDGDQNVAEMQQLSLNLVRDVQMNSATADSDEDKVFVKRKKRSSIFFKKKPDKHKLKEGKKVAHQFISYCGNLVVCDVCQKPFSKKQALKCENCLVVVHDSACKDQVVDCNKFKLQRAQSKSNYVSLQSSSSVNGHPANQGKGSLPSSKYQLSHNSIPPLGEAASRSSFININKMFSEERDGDTGSELHTNITEINSASMESLDEGAAEISDIEDNQVLRLTDEEPETWNATVDKKIIKKLKDREIKRQEALYELIITEKHHCLTLQIMQKVYAQGMMRELNTPRETIDRLFPCLSDLVDLHKVFLCRLRERQNEGPVIENISDILAEQFHDEFKAEQMKMAYGQFCSQHIESLNLYKDMLKSDRKFQNFIKKCKSKRLCKPRGIPECLLLVTQRITKYILIIESLMKAAKENKDEQDTLEDILVHLKNIISSVDYQVAEKEREVRLLEIFNKMDAKTTVSYRGKKYKKSDLLACNRKLRKEGPMAWKSPRGKTIDVVAVLLSDFIFFLHENNQKLFFASLENKPGIVSLQKLLPRKKAGQDSCGIYLISSNPNEPEMIELFCRTPKEQKAWMEAIREAIDRCPDEDEGVPSETEEERKLEAAKAARVKQLTSLLHEKDLSIAHVCEERMRILVDLLEMVGIEAEHFENIKYSHLMENPPGKDTKELISSAINSASRLASNLYTSGTNLSRSVSSAGERQSETYVSPLLPKRAETFGGFDNPTKEQVIPVAKVPVFKRKLLHLKEHSELSILPSKTKVEDVNLGESLETALQNFGLQTSLSVIGRVPSICGSPDKQQNRKHLLTPTYAQQHASFPPFREMNIEITSLITTPLLMTQGKEQLIQIVELAHHLNTIACAVSHLSSSYESTKVQLAESDYKLSKLTKEKEVRDKRTMYRPEHQLEELRNLQKQLNHDRSVWQQEKTQFETEIKSQREELEKLQEQLKLEQMDVTHQRELLYRKLDALQKQGIILSPSHNVVNLNSCSSVSSSEGKEEPSETAHPLAIDFSHRRTVSYDLGQDRPNDEYIPYVSSGSSSAAPSHRIDSKNRPSLNIGAATGKVVVPLHLSNSATNMQKRPSVAVQPVRQQLPLKLSNTFSQCNYIGKEACTNSVSTNGGNITPQVGPQQVLPMKLASLGGSLGSQTLTTNESKNAAPKRSHSAASSPSSTLTTPVHVRGGSSPALVQSTSPPGAGKLKSEGSSILHHLKLASDKTKNKKDDGSKEIFC</sequence>
<dbReference type="SUPFAM" id="SSF48065">
    <property type="entry name" value="DBL homology domain (DH-domain)"/>
    <property type="match status" value="1"/>
</dbReference>
<keyword evidence="2" id="KW-0963">Cytoplasm</keyword>
<feature type="region of interest" description="Disordered" evidence="10">
    <location>
        <begin position="1750"/>
        <end position="1837"/>
    </location>
</feature>